<evidence type="ECO:0000256" key="7">
    <source>
        <dbReference type="ARBA" id="ARBA00022839"/>
    </source>
</evidence>
<evidence type="ECO:0000256" key="10">
    <source>
        <dbReference type="ARBA" id="ARBA00023242"/>
    </source>
</evidence>
<dbReference type="PANTHER" id="PTHR23240:SF8">
    <property type="entry name" value="PROTEIN ARTEMIS"/>
    <property type="match status" value="1"/>
</dbReference>
<keyword evidence="6" id="KW-0378">Hydrolase</keyword>
<proteinExistence type="inferred from homology"/>
<evidence type="ECO:0000256" key="11">
    <source>
        <dbReference type="ARBA" id="ARBA00039759"/>
    </source>
</evidence>
<dbReference type="PANTHER" id="PTHR23240">
    <property type="entry name" value="DNA CROSS-LINK REPAIR PROTEIN PSO2/SNM1-RELATED"/>
    <property type="match status" value="1"/>
</dbReference>
<feature type="region of interest" description="Disordered" evidence="13">
    <location>
        <begin position="455"/>
        <end position="506"/>
    </location>
</feature>
<gene>
    <name evidence="15" type="ORF">KUTeg_021076</name>
</gene>
<dbReference type="Proteomes" id="UP001217089">
    <property type="component" value="Unassembled WGS sequence"/>
</dbReference>
<feature type="domain" description="DNA repair metallo-beta-lactamase" evidence="14">
    <location>
        <begin position="303"/>
        <end position="406"/>
    </location>
</feature>
<evidence type="ECO:0000256" key="2">
    <source>
        <dbReference type="ARBA" id="ARBA00010304"/>
    </source>
</evidence>
<dbReference type="Gene3D" id="3.60.15.10">
    <property type="entry name" value="Ribonuclease Z/Hydroxyacylglutathione hydrolase-like"/>
    <property type="match status" value="1"/>
</dbReference>
<evidence type="ECO:0000256" key="12">
    <source>
        <dbReference type="ARBA" id="ARBA00042677"/>
    </source>
</evidence>
<keyword evidence="3" id="KW-0540">Nuclease</keyword>
<keyword evidence="8" id="KW-0233">DNA recombination</keyword>
<evidence type="ECO:0000256" key="9">
    <source>
        <dbReference type="ARBA" id="ARBA00023204"/>
    </source>
</evidence>
<protein>
    <recommendedName>
        <fullName evidence="11">Protein artemis</fullName>
    </recommendedName>
    <alternativeName>
        <fullName evidence="12">DNA cross-link repair 1C protein</fullName>
    </alternativeName>
</protein>
<evidence type="ECO:0000256" key="3">
    <source>
        <dbReference type="ARBA" id="ARBA00022722"/>
    </source>
</evidence>
<dbReference type="InterPro" id="IPR011084">
    <property type="entry name" value="DRMBL"/>
</dbReference>
<dbReference type="Gene3D" id="3.40.50.12650">
    <property type="match status" value="1"/>
</dbReference>
<feature type="compositionally biased region" description="Polar residues" evidence="13">
    <location>
        <begin position="864"/>
        <end position="884"/>
    </location>
</feature>
<evidence type="ECO:0000256" key="1">
    <source>
        <dbReference type="ARBA" id="ARBA00004123"/>
    </source>
</evidence>
<feature type="compositionally biased region" description="Basic and acidic residues" evidence="13">
    <location>
        <begin position="808"/>
        <end position="820"/>
    </location>
</feature>
<feature type="region of interest" description="Disordered" evidence="13">
    <location>
        <begin position="808"/>
        <end position="908"/>
    </location>
</feature>
<evidence type="ECO:0000256" key="5">
    <source>
        <dbReference type="ARBA" id="ARBA00022763"/>
    </source>
</evidence>
<evidence type="ECO:0000313" key="15">
    <source>
        <dbReference type="EMBL" id="KAJ8302089.1"/>
    </source>
</evidence>
<feature type="region of interest" description="Disordered" evidence="13">
    <location>
        <begin position="693"/>
        <end position="720"/>
    </location>
</feature>
<keyword evidence="16" id="KW-1185">Reference proteome</keyword>
<evidence type="ECO:0000256" key="6">
    <source>
        <dbReference type="ARBA" id="ARBA00022801"/>
    </source>
</evidence>
<comment type="similarity">
    <text evidence="2">Belongs to the DNA repair metallo-beta-lactamase (DRMBL) family.</text>
</comment>
<keyword evidence="4" id="KW-0255">Endonuclease</keyword>
<keyword evidence="5" id="KW-0227">DNA damage</keyword>
<dbReference type="EMBL" id="JARBDR010000918">
    <property type="protein sequence ID" value="KAJ8302089.1"/>
    <property type="molecule type" value="Genomic_DNA"/>
</dbReference>
<evidence type="ECO:0000256" key="4">
    <source>
        <dbReference type="ARBA" id="ARBA00022759"/>
    </source>
</evidence>
<evidence type="ECO:0000313" key="16">
    <source>
        <dbReference type="Proteomes" id="UP001217089"/>
    </source>
</evidence>
<reference evidence="15 16" key="1">
    <citation type="submission" date="2022-12" db="EMBL/GenBank/DDBJ databases">
        <title>Chromosome-level genome of Tegillarca granosa.</title>
        <authorList>
            <person name="Kim J."/>
        </authorList>
    </citation>
    <scope>NUCLEOTIDE SEQUENCE [LARGE SCALE GENOMIC DNA]</scope>
    <source>
        <strain evidence="15">Teg-2019</strain>
        <tissue evidence="15">Adductor muscle</tissue>
    </source>
</reference>
<comment type="subcellular location">
    <subcellularLocation>
        <location evidence="1">Nucleus</location>
    </subcellularLocation>
</comment>
<keyword evidence="7" id="KW-0269">Exonuclease</keyword>
<name>A0ABQ9E9P9_TEGGR</name>
<organism evidence="15 16">
    <name type="scientific">Tegillarca granosa</name>
    <name type="common">Malaysian cockle</name>
    <name type="synonym">Anadara granosa</name>
    <dbReference type="NCBI Taxonomy" id="220873"/>
    <lineage>
        <taxon>Eukaryota</taxon>
        <taxon>Metazoa</taxon>
        <taxon>Spiralia</taxon>
        <taxon>Lophotrochozoa</taxon>
        <taxon>Mollusca</taxon>
        <taxon>Bivalvia</taxon>
        <taxon>Autobranchia</taxon>
        <taxon>Pteriomorphia</taxon>
        <taxon>Arcoida</taxon>
        <taxon>Arcoidea</taxon>
        <taxon>Arcidae</taxon>
        <taxon>Tegillarca</taxon>
    </lineage>
</organism>
<keyword evidence="9" id="KW-0234">DNA repair</keyword>
<keyword evidence="10" id="KW-0539">Nucleus</keyword>
<dbReference type="SUPFAM" id="SSF56281">
    <property type="entry name" value="Metallo-hydrolase/oxidoreductase"/>
    <property type="match status" value="1"/>
</dbReference>
<dbReference type="Pfam" id="PF07522">
    <property type="entry name" value="DRMBL"/>
    <property type="match status" value="1"/>
</dbReference>
<evidence type="ECO:0000256" key="13">
    <source>
        <dbReference type="SAM" id="MobiDB-lite"/>
    </source>
</evidence>
<evidence type="ECO:0000256" key="8">
    <source>
        <dbReference type="ARBA" id="ARBA00023172"/>
    </source>
</evidence>
<evidence type="ECO:0000259" key="14">
    <source>
        <dbReference type="Pfam" id="PF07522"/>
    </source>
</evidence>
<sequence length="929" mass="105301">MFDFNPPALPNNFAAVVATHKGTNMILVLVMHEIQRLVILLCNISTAKIIFYLGQLGLKKLLSSLDTVITTIIKCYQNYYKMSCFNGRMNEYRNISLDRFDGNNLKSTVYFLSHCHEDHTQGLESKAFLQRLASRTDVYLYCSEVTKILLLENRKYYLLENFITENVTVTLLHAAHCPGSVMFLFEGLEGTVLYTGDFRWESKHVSKVEALHSGNQVKPLDSLYIDTTFCHPSSVYIPYRQDCANAVYNLVREWLSKGSNYFVHITPRSTYGHEHLLKDVAERTGFKVHVSPRKASIYRQIPDLSDWFTEFGDETPIHACYGEKYNKDRSRLPCGYRLENCDKINIMVILPSTMYFTKKVHLNLTDIVEKKRGIYRVCYSFHSSMIEVRDLVTYLQPKRVRPNVKPIDDKSLTEIKSKAQLQDEFVVKPLGTLKKSRLTRKRKISVASTDSEGLVFNSPDVKRPKHFVKSPGNLSNGDADSHVDSDEEDDHSSFNGSNADSESELSGLCELEDDELSTPAQSFLDAIDSQCSQESSEGGKSNSLSYRVCKDEDEEQITGSAPGQVEEEYPDVSKNYGQQNVCNNENEKTNVCKDNDKGDKTELCINENENCVSRKNNSFQCIETESDETCKKNNLNKSENQQKDTEIERNGSIDLFASSSSADGFDVDDISENDKSLGNEMLCSVTDRVVENEKNDAKKQRTSIEERSKCQKNNDRDGQVIKNEEDRIGLNSQNHNNELHVSFDNQSTKSSQGFDVTNLNEGEMDLEKCQNSSELNSCDDKLNGHLENGIDDNKKINLCMNGNKENEKYSKNANESKEESLNSYIEIEDSEDDKSRTDDVESLTSNNYNTDCSETDSDSDETLPPSQNSLLGNTLPRQSDQNIRNNDEVLFISEDSSSNSSFDKDKICDNNRKRSNVIDLTLSDDDSDT</sequence>
<dbReference type="InterPro" id="IPR036866">
    <property type="entry name" value="RibonucZ/Hydroxyglut_hydro"/>
</dbReference>
<accession>A0ABQ9E9P9</accession>
<comment type="caution">
    <text evidence="15">The sequence shown here is derived from an EMBL/GenBank/DDBJ whole genome shotgun (WGS) entry which is preliminary data.</text>
</comment>